<keyword evidence="2" id="KW-1185">Reference proteome</keyword>
<dbReference type="Proteomes" id="UP000031246">
    <property type="component" value="Unassembled WGS sequence"/>
</dbReference>
<gene>
    <name evidence="1" type="ORF">OC25_10355</name>
</gene>
<dbReference type="AlphaFoldDB" id="A0A0C1FMV3"/>
<protein>
    <submittedName>
        <fullName evidence="1">Uncharacterized protein</fullName>
    </submittedName>
</protein>
<reference evidence="1 2" key="1">
    <citation type="submission" date="2014-10" db="EMBL/GenBank/DDBJ databases">
        <title>Pedobacter Kyungheensis.</title>
        <authorList>
            <person name="Anderson B.M."/>
            <person name="Newman J.D."/>
        </authorList>
    </citation>
    <scope>NUCLEOTIDE SEQUENCE [LARGE SCALE GENOMIC DNA]</scope>
    <source>
        <strain evidence="1 2">KACC 16221</strain>
    </source>
</reference>
<comment type="caution">
    <text evidence="1">The sequence shown here is derived from an EMBL/GenBank/DDBJ whole genome shotgun (WGS) entry which is preliminary data.</text>
</comment>
<sequence>MVANQPALLISVSVGGPPTNGVANRTFTYWLVTHQPALPIRALLIPVSIGEPPPISPTKKACVKHRPLI</sequence>
<accession>A0A0C1FMV3</accession>
<proteinExistence type="predicted"/>
<name>A0A0C1FMV3_9SPHI</name>
<dbReference type="EMBL" id="JSYN01000010">
    <property type="protein sequence ID" value="KIA94312.1"/>
    <property type="molecule type" value="Genomic_DNA"/>
</dbReference>
<organism evidence="1 2">
    <name type="scientific">Pedobacter kyungheensis</name>
    <dbReference type="NCBI Taxonomy" id="1069985"/>
    <lineage>
        <taxon>Bacteria</taxon>
        <taxon>Pseudomonadati</taxon>
        <taxon>Bacteroidota</taxon>
        <taxon>Sphingobacteriia</taxon>
        <taxon>Sphingobacteriales</taxon>
        <taxon>Sphingobacteriaceae</taxon>
        <taxon>Pedobacter</taxon>
    </lineage>
</organism>
<evidence type="ECO:0000313" key="1">
    <source>
        <dbReference type="EMBL" id="KIA94312.1"/>
    </source>
</evidence>
<evidence type="ECO:0000313" key="2">
    <source>
        <dbReference type="Proteomes" id="UP000031246"/>
    </source>
</evidence>